<proteinExistence type="predicted"/>
<gene>
    <name evidence="2" type="ordered locus">RB2501_09595</name>
</gene>
<evidence type="ECO:0000256" key="1">
    <source>
        <dbReference type="SAM" id="SignalP"/>
    </source>
</evidence>
<keyword evidence="1" id="KW-0732">Signal</keyword>
<dbReference type="AlphaFoldDB" id="A4CJN9"/>
<sequence length="223" mass="25305">MIMKQFAMLLAIAALPLLAGAQSIQDINRPTLGDLDEVTRFHEGLAAVRKGSEWGFIDQNGLLVIHFRDDLAWQREPNPEALGVGSIPYPRFSNGRCPVMVSGEDGIPLYGFIDTEGQVVIQPEFLNVSEFQNGHAVGIYYKKTFRGKNNFQLNIYDHTFTEVVLNKAGQMVWPLEERQNILMNARRYQTPEIQARIIENGLVAVKSDRARWEIRKVELEDGF</sequence>
<feature type="chain" id="PRO_5002666466" evidence="1">
    <location>
        <begin position="20"/>
        <end position="223"/>
    </location>
</feature>
<dbReference type="HOGENOM" id="CLU_1364801_0_0_10"/>
<reference evidence="2 3" key="1">
    <citation type="journal article" date="2009" name="J. Bacteriol.">
        <title>Complete genome sequence of Robiginitalea biformata HTCC2501.</title>
        <authorList>
            <person name="Oh H.M."/>
            <person name="Giovannoni S.J."/>
            <person name="Lee K."/>
            <person name="Ferriera S."/>
            <person name="Johnson J."/>
            <person name="Cho J.C."/>
        </authorList>
    </citation>
    <scope>NUCLEOTIDE SEQUENCE [LARGE SCALE GENOMIC DNA]</scope>
    <source>
        <strain evidence="3">ATCC BAA-864 / HTCC2501 / KCTC 12146</strain>
    </source>
</reference>
<dbReference type="PANTHER" id="PTHR37841:SF1">
    <property type="entry name" value="DUF3298 DOMAIN-CONTAINING PROTEIN"/>
    <property type="match status" value="1"/>
</dbReference>
<feature type="signal peptide" evidence="1">
    <location>
        <begin position="1"/>
        <end position="19"/>
    </location>
</feature>
<dbReference type="Proteomes" id="UP000009049">
    <property type="component" value="Chromosome"/>
</dbReference>
<dbReference type="PANTHER" id="PTHR37841">
    <property type="entry name" value="GLR2918 PROTEIN"/>
    <property type="match status" value="1"/>
</dbReference>
<dbReference type="STRING" id="313596.RB2501_09595"/>
<keyword evidence="2" id="KW-0449">Lipoprotein</keyword>
<dbReference type="InterPro" id="IPR032774">
    <property type="entry name" value="WG_beta_rep"/>
</dbReference>
<keyword evidence="3" id="KW-1185">Reference proteome</keyword>
<evidence type="ECO:0000313" key="2">
    <source>
        <dbReference type="EMBL" id="EAR17147.1"/>
    </source>
</evidence>
<dbReference type="KEGG" id="rbi:RB2501_09595"/>
<protein>
    <submittedName>
        <fullName evidence="2">Putative lipoprotein</fullName>
    </submittedName>
</protein>
<dbReference type="eggNOG" id="ENOG502Z7XS">
    <property type="taxonomic scope" value="Bacteria"/>
</dbReference>
<name>A4CJN9_ROBBH</name>
<dbReference type="Pfam" id="PF14903">
    <property type="entry name" value="WG_beta_rep"/>
    <property type="match status" value="2"/>
</dbReference>
<organism evidence="2 3">
    <name type="scientific">Robiginitalea biformata (strain ATCC BAA-864 / DSM 15991 / KCTC 12146 / HTCC2501)</name>
    <dbReference type="NCBI Taxonomy" id="313596"/>
    <lineage>
        <taxon>Bacteria</taxon>
        <taxon>Pseudomonadati</taxon>
        <taxon>Bacteroidota</taxon>
        <taxon>Flavobacteriia</taxon>
        <taxon>Flavobacteriales</taxon>
        <taxon>Flavobacteriaceae</taxon>
        <taxon>Robiginitalea</taxon>
    </lineage>
</organism>
<evidence type="ECO:0000313" key="3">
    <source>
        <dbReference type="Proteomes" id="UP000009049"/>
    </source>
</evidence>
<dbReference type="EMBL" id="CP001712">
    <property type="protein sequence ID" value="EAR17147.1"/>
    <property type="molecule type" value="Genomic_DNA"/>
</dbReference>
<accession>A4CJN9</accession>